<organism evidence="1 2">
    <name type="scientific">Candidatus Dormiibacter inghamiae</name>
    <dbReference type="NCBI Taxonomy" id="3127013"/>
    <lineage>
        <taxon>Bacteria</taxon>
        <taxon>Bacillati</taxon>
        <taxon>Candidatus Dormiibacterota</taxon>
        <taxon>Candidatus Dormibacteria</taxon>
        <taxon>Candidatus Dormibacterales</taxon>
        <taxon>Candidatus Dormibacteraceae</taxon>
        <taxon>Candidatus Dormiibacter</taxon>
    </lineage>
</organism>
<gene>
    <name evidence="1" type="ORF">JF888_09340</name>
</gene>
<name>A0A934KDB9_9BACT</name>
<evidence type="ECO:0000313" key="2">
    <source>
        <dbReference type="Proteomes" id="UP000620075"/>
    </source>
</evidence>
<dbReference type="RefSeq" id="WP_338179295.1">
    <property type="nucleotide sequence ID" value="NZ_JAEKNQ010000036.1"/>
</dbReference>
<sequence>MATIVSSIDIARPQDEVFAYVTDPSRFTKWQTGVVGGSMEGGKTPSVGSKCITTRRIGGAEREVTSEVTTLDPPRRWAIHGIDGPIRAIVNVTVGPHNGGAQSRVMIELDFEGHGIGKLLVPFLVRRQARKEMPSNCLRLKQRLEATTSP</sequence>
<dbReference type="InterPro" id="IPR023393">
    <property type="entry name" value="START-like_dom_sf"/>
</dbReference>
<dbReference type="SUPFAM" id="SSF55961">
    <property type="entry name" value="Bet v1-like"/>
    <property type="match status" value="1"/>
</dbReference>
<dbReference type="Pfam" id="PF10604">
    <property type="entry name" value="Polyketide_cyc2"/>
    <property type="match status" value="1"/>
</dbReference>
<dbReference type="AlphaFoldDB" id="A0A934KDB9"/>
<proteinExistence type="predicted"/>
<reference evidence="1 2" key="1">
    <citation type="submission" date="2020-10" db="EMBL/GenBank/DDBJ databases">
        <title>Ca. Dormibacterota MAGs.</title>
        <authorList>
            <person name="Montgomery K."/>
        </authorList>
    </citation>
    <scope>NUCLEOTIDE SEQUENCE [LARGE SCALE GENOMIC DNA]</scope>
    <source>
        <strain evidence="1">SC8811_S16_3</strain>
    </source>
</reference>
<dbReference type="InterPro" id="IPR019587">
    <property type="entry name" value="Polyketide_cyclase/dehydratase"/>
</dbReference>
<evidence type="ECO:0000313" key="1">
    <source>
        <dbReference type="EMBL" id="MBJ7603374.1"/>
    </source>
</evidence>
<dbReference type="EMBL" id="JAEKNQ010000036">
    <property type="protein sequence ID" value="MBJ7603374.1"/>
    <property type="molecule type" value="Genomic_DNA"/>
</dbReference>
<accession>A0A934KDB9</accession>
<dbReference type="Proteomes" id="UP000620075">
    <property type="component" value="Unassembled WGS sequence"/>
</dbReference>
<protein>
    <submittedName>
        <fullName evidence="1">SRPBCC family protein</fullName>
    </submittedName>
</protein>
<comment type="caution">
    <text evidence="1">The sequence shown here is derived from an EMBL/GenBank/DDBJ whole genome shotgun (WGS) entry which is preliminary data.</text>
</comment>
<dbReference type="Gene3D" id="3.30.530.20">
    <property type="match status" value="1"/>
</dbReference>